<comment type="caution">
    <text evidence="2">The sequence shown here is derived from an EMBL/GenBank/DDBJ whole genome shotgun (WGS) entry which is preliminary data.</text>
</comment>
<protein>
    <submittedName>
        <fullName evidence="2">Uncharacterized protein</fullName>
    </submittedName>
</protein>
<sequence length="276" mass="31414">MTNNSPTLDSIILCLSEWHAGVMSSMKAAMAEIESDSDSGFSSTSPTSDRSLSPTDVDPVSNKIIEKHSERRKIDENTDAICKDKKATFNVQILTESAEKSNLVTVEDSKNSSRQSLNKTDQKLQLNCALCEPNNTKIMYCPTNGSYDSGKDESLDEMEKDRVTRIREMWRQMDPIVWKYLQKLTIDHCISKDEAVQKTEDVLVIPSNVFVELLQYAKIWNEHRCQGMTPPVPKCQYMQEIPDSVVKFFVEILRLRYGQHGELPNFDNKNTPIILP</sequence>
<evidence type="ECO:0000313" key="2">
    <source>
        <dbReference type="EMBL" id="KAF1770063.1"/>
    </source>
</evidence>
<dbReference type="AlphaFoldDB" id="A0A6A5HUZ4"/>
<dbReference type="GeneID" id="9815652"/>
<dbReference type="Proteomes" id="UP000483820">
    <property type="component" value="Chromosome I"/>
</dbReference>
<dbReference type="RefSeq" id="XP_003114834.2">
    <property type="nucleotide sequence ID" value="XM_003114786.2"/>
</dbReference>
<dbReference type="KEGG" id="crq:GCK72_001880"/>
<name>A0A6A5HUZ4_CAERE</name>
<organism evidence="2 3">
    <name type="scientific">Caenorhabditis remanei</name>
    <name type="common">Caenorhabditis vulgaris</name>
    <dbReference type="NCBI Taxonomy" id="31234"/>
    <lineage>
        <taxon>Eukaryota</taxon>
        <taxon>Metazoa</taxon>
        <taxon>Ecdysozoa</taxon>
        <taxon>Nematoda</taxon>
        <taxon>Chromadorea</taxon>
        <taxon>Rhabditida</taxon>
        <taxon>Rhabditina</taxon>
        <taxon>Rhabditomorpha</taxon>
        <taxon>Rhabditoidea</taxon>
        <taxon>Rhabditidae</taxon>
        <taxon>Peloderinae</taxon>
        <taxon>Caenorhabditis</taxon>
    </lineage>
</organism>
<dbReference type="CTD" id="9815652"/>
<evidence type="ECO:0000313" key="3">
    <source>
        <dbReference type="Proteomes" id="UP000483820"/>
    </source>
</evidence>
<accession>A0A6A5HUZ4</accession>
<reference evidence="2 3" key="1">
    <citation type="submission" date="2019-12" db="EMBL/GenBank/DDBJ databases">
        <title>Chromosome-level assembly of the Caenorhabditis remanei genome.</title>
        <authorList>
            <person name="Teterina A.A."/>
            <person name="Willis J.H."/>
            <person name="Phillips P.C."/>
        </authorList>
    </citation>
    <scope>NUCLEOTIDE SEQUENCE [LARGE SCALE GENOMIC DNA]</scope>
    <source>
        <strain evidence="2 3">PX506</strain>
        <tissue evidence="2">Whole organism</tissue>
    </source>
</reference>
<feature type="compositionally biased region" description="Low complexity" evidence="1">
    <location>
        <begin position="38"/>
        <end position="56"/>
    </location>
</feature>
<gene>
    <name evidence="2" type="ORF">GCK72_001880</name>
</gene>
<evidence type="ECO:0000256" key="1">
    <source>
        <dbReference type="SAM" id="MobiDB-lite"/>
    </source>
</evidence>
<proteinExistence type="predicted"/>
<dbReference type="EMBL" id="WUAV01000001">
    <property type="protein sequence ID" value="KAF1770063.1"/>
    <property type="molecule type" value="Genomic_DNA"/>
</dbReference>
<feature type="region of interest" description="Disordered" evidence="1">
    <location>
        <begin position="36"/>
        <end position="63"/>
    </location>
</feature>